<accession>A0ABQ8U866</accession>
<evidence type="ECO:0000256" key="1">
    <source>
        <dbReference type="SAM" id="MobiDB-lite"/>
    </source>
</evidence>
<dbReference type="Proteomes" id="UP001141327">
    <property type="component" value="Unassembled WGS sequence"/>
</dbReference>
<sequence>MVPMLFAQYKALTLGILASLSILGSYEGALSNEGSLFQQHQRMASSDLLTIPPPPEGPRASAEGTVPYDAPMSARDLEDSNAIVASPPVPSPLSAAPPRLEADPEPDRHTDGGVPSTGVAPPPPPARPPSASKPRTKAVASRFMAGPTAAIPAPAPSGPRPQLHHQPTDKPATGAANAAAPAAPFDFGILGGTPLAPSRPVPATPQQRADGDGGEAEEAAASQQQTEETVPGLAPQPQGATYNAKAAAREAALCQARLMQWRYVHARLRSSFEEQRLSEEIAHLAASRLHYEQTRHIERLHGIVATQAQRIGTAHLKDGAAQTRRILGALDELQAALARCADRIPARDIMVTSGPETRMITKIHREITEAAALDTERHSLLAQCIQLQKEDAKPVGRGLNPGLLRDRQEFCHYTTPAALEKRAVRIISVMVARKGPSASTPQILSCKRSSIKKSISPLSSEWQSARLLI</sequence>
<comment type="caution">
    <text evidence="3">The sequence shown here is derived from an EMBL/GenBank/DDBJ whole genome shotgun (WGS) entry which is preliminary data.</text>
</comment>
<proteinExistence type="predicted"/>
<organism evidence="3 4">
    <name type="scientific">Paratrimastix pyriformis</name>
    <dbReference type="NCBI Taxonomy" id="342808"/>
    <lineage>
        <taxon>Eukaryota</taxon>
        <taxon>Metamonada</taxon>
        <taxon>Preaxostyla</taxon>
        <taxon>Paratrimastigidae</taxon>
        <taxon>Paratrimastix</taxon>
    </lineage>
</organism>
<keyword evidence="4" id="KW-1185">Reference proteome</keyword>
<evidence type="ECO:0000313" key="4">
    <source>
        <dbReference type="Proteomes" id="UP001141327"/>
    </source>
</evidence>
<feature type="compositionally biased region" description="Low complexity" evidence="1">
    <location>
        <begin position="171"/>
        <end position="184"/>
    </location>
</feature>
<gene>
    <name evidence="3" type="ORF">PAPYR_11633</name>
</gene>
<protein>
    <submittedName>
        <fullName evidence="3">Uncharacterized protein</fullName>
    </submittedName>
</protein>
<feature type="signal peptide" evidence="2">
    <location>
        <begin position="1"/>
        <end position="28"/>
    </location>
</feature>
<evidence type="ECO:0000256" key="2">
    <source>
        <dbReference type="SAM" id="SignalP"/>
    </source>
</evidence>
<feature type="chain" id="PRO_5047166507" evidence="2">
    <location>
        <begin position="29"/>
        <end position="469"/>
    </location>
</feature>
<feature type="compositionally biased region" description="Basic and acidic residues" evidence="1">
    <location>
        <begin position="100"/>
        <end position="111"/>
    </location>
</feature>
<dbReference type="EMBL" id="JAPMOS010000213">
    <property type="protein sequence ID" value="KAJ4453797.1"/>
    <property type="molecule type" value="Genomic_DNA"/>
</dbReference>
<keyword evidence="2" id="KW-0732">Signal</keyword>
<feature type="region of interest" description="Disordered" evidence="1">
    <location>
        <begin position="47"/>
        <end position="241"/>
    </location>
</feature>
<reference evidence="3" key="1">
    <citation type="journal article" date="2022" name="bioRxiv">
        <title>Genomics of Preaxostyla Flagellates Illuminates Evolutionary Transitions and the Path Towards Mitochondrial Loss.</title>
        <authorList>
            <person name="Novak L.V.F."/>
            <person name="Treitli S.C."/>
            <person name="Pyrih J."/>
            <person name="Halakuc P."/>
            <person name="Pipaliya S.V."/>
            <person name="Vacek V."/>
            <person name="Brzon O."/>
            <person name="Soukal P."/>
            <person name="Eme L."/>
            <person name="Dacks J.B."/>
            <person name="Karnkowska A."/>
            <person name="Elias M."/>
            <person name="Hampl V."/>
        </authorList>
    </citation>
    <scope>NUCLEOTIDE SEQUENCE</scope>
    <source>
        <strain evidence="3">RCP-MX</strain>
    </source>
</reference>
<name>A0ABQ8U866_9EUKA</name>
<evidence type="ECO:0000313" key="3">
    <source>
        <dbReference type="EMBL" id="KAJ4453797.1"/>
    </source>
</evidence>